<dbReference type="GO" id="GO:0042254">
    <property type="term" value="P:ribosome biogenesis"/>
    <property type="evidence" value="ECO:0007669"/>
    <property type="project" value="UniProtKB-UniRule"/>
</dbReference>
<dbReference type="STRING" id="1202538.A353_0171"/>
<dbReference type="AlphaFoldDB" id="J3YQ59"/>
<dbReference type="InterPro" id="IPR036726">
    <property type="entry name" value="GTP1_OBG_dom_sf"/>
</dbReference>
<dbReference type="PROSITE" id="PS51883">
    <property type="entry name" value="OBG"/>
    <property type="match status" value="1"/>
</dbReference>
<dbReference type="PATRIC" id="fig|1202538.3.peg.143"/>
<keyword evidence="1" id="KW-0472">Membrane</keyword>
<dbReference type="PANTHER" id="PTHR11702:SF44">
    <property type="entry name" value="GTP-BINDING PROTEIN OBGC, CHLOROPLASTIC"/>
    <property type="match status" value="1"/>
</dbReference>
<proteinExistence type="predicted"/>
<dbReference type="GO" id="GO:0003924">
    <property type="term" value="F:GTPase activity"/>
    <property type="evidence" value="ECO:0007669"/>
    <property type="project" value="InterPro"/>
</dbReference>
<name>J3YQ59_CARRU</name>
<gene>
    <name evidence="3" type="primary">obgE</name>
    <name evidence="3" type="ORF">A353_0171</name>
</gene>
<dbReference type="RefSeq" id="WP_014887298.1">
    <property type="nucleotide sequence ID" value="NC_018416.1"/>
</dbReference>
<dbReference type="KEGG" id="crh:A353_0171"/>
<feature type="transmembrane region" description="Helical" evidence="1">
    <location>
        <begin position="232"/>
        <end position="251"/>
    </location>
</feature>
<dbReference type="InterPro" id="IPR045086">
    <property type="entry name" value="OBG_GTPase"/>
</dbReference>
<evidence type="ECO:0000313" key="3">
    <source>
        <dbReference type="EMBL" id="AFP83998.1"/>
    </source>
</evidence>
<dbReference type="HOGENOM" id="CLU_1092777_0_0_6"/>
<dbReference type="EMBL" id="CP003543">
    <property type="protein sequence ID" value="AFP83998.1"/>
    <property type="molecule type" value="Genomic_DNA"/>
</dbReference>
<evidence type="ECO:0000259" key="2">
    <source>
        <dbReference type="PROSITE" id="PS51883"/>
    </source>
</evidence>
<dbReference type="Proteomes" id="UP000003934">
    <property type="component" value="Chromosome"/>
</dbReference>
<sequence>MFISKKILLKSGNGGNGNISYLILNNKFYANGGNGGNGGDVYLFFNNNFKLLNINLYIAKNGLNGKNKLKKGKKGEDAILNFPIGGYLEYCKKKIYIVKNNYFIKILKGGKGGLGNYFYKNFYNSKIANYGQKGKIIFIKFCFFFFLKKCFININFNFFNINNFFYKNNFISKIYIFFINLLFFKILFKIIKFFLYFLYLKNFNYNNYWLIIDGIENINFLKIIKIKLLNTIYFLLSSIFYIGVKKFFHYIKLWKNS</sequence>
<dbReference type="PANTHER" id="PTHR11702">
    <property type="entry name" value="DEVELOPMENTALLY REGULATED GTP-BINDING PROTEIN-RELATED"/>
    <property type="match status" value="1"/>
</dbReference>
<dbReference type="Pfam" id="PF01018">
    <property type="entry name" value="GTP1_OBG"/>
    <property type="match status" value="1"/>
</dbReference>
<dbReference type="SUPFAM" id="SSF82051">
    <property type="entry name" value="Obg GTP-binding protein N-terminal domain"/>
    <property type="match status" value="1"/>
</dbReference>
<protein>
    <submittedName>
        <fullName evidence="3">Putative GTPase</fullName>
    </submittedName>
</protein>
<dbReference type="InterPro" id="IPR006169">
    <property type="entry name" value="GTP1_OBG_dom"/>
</dbReference>
<dbReference type="OrthoDB" id="9807318at2"/>
<feature type="domain" description="Obg" evidence="2">
    <location>
        <begin position="1"/>
        <end position="146"/>
    </location>
</feature>
<dbReference type="Gene3D" id="2.70.210.12">
    <property type="entry name" value="GTP1/OBG domain"/>
    <property type="match status" value="1"/>
</dbReference>
<feature type="transmembrane region" description="Helical" evidence="1">
    <location>
        <begin position="174"/>
        <end position="199"/>
    </location>
</feature>
<accession>J3YQ59</accession>
<keyword evidence="1" id="KW-0812">Transmembrane</keyword>
<reference evidence="3 4" key="1">
    <citation type="journal article" date="2012" name="Mol. Biol. Evol.">
        <title>Genome reduction and co-evolution between the primary and secondary bacterial symbionts of psyllids.</title>
        <authorList>
            <person name="Sloan D.B."/>
            <person name="Moran N.A."/>
        </authorList>
    </citation>
    <scope>NUCLEOTIDE SEQUENCE [LARGE SCALE GENOMIC DNA]</scope>
    <source>
        <strain evidence="3 4">HC</strain>
    </source>
</reference>
<keyword evidence="4" id="KW-1185">Reference proteome</keyword>
<feature type="transmembrane region" description="Helical" evidence="1">
    <location>
        <begin position="136"/>
        <end position="154"/>
    </location>
</feature>
<evidence type="ECO:0000256" key="1">
    <source>
        <dbReference type="SAM" id="Phobius"/>
    </source>
</evidence>
<evidence type="ECO:0000313" key="4">
    <source>
        <dbReference type="Proteomes" id="UP000003934"/>
    </source>
</evidence>
<dbReference type="GO" id="GO:0005525">
    <property type="term" value="F:GTP binding"/>
    <property type="evidence" value="ECO:0007669"/>
    <property type="project" value="InterPro"/>
</dbReference>
<organism evidence="3 4">
    <name type="scientific">Candidatus Carsonella ruddii HC isolate Thao2000</name>
    <dbReference type="NCBI Taxonomy" id="1202538"/>
    <lineage>
        <taxon>Bacteria</taxon>
        <taxon>Pseudomonadati</taxon>
        <taxon>Pseudomonadota</taxon>
        <taxon>Gammaproteobacteria</taxon>
        <taxon>Oceanospirillales</taxon>
        <taxon>Halomonadaceae</taxon>
        <taxon>Zymobacter group</taxon>
        <taxon>Candidatus Carsonella</taxon>
    </lineage>
</organism>
<dbReference type="GeneID" id="67454754"/>
<keyword evidence="1" id="KW-1133">Transmembrane helix</keyword>